<dbReference type="HOGENOM" id="CLU_176974_0_0_11"/>
<reference evidence="1 2" key="1">
    <citation type="journal article" date="2014" name="Appl. Environ. Microbiol.">
        <title>Insights into the Microbial Degradation of Rubber and Gutta-Percha by Analysis of the Complete Genome of Nocardia nova SH22a.</title>
        <authorList>
            <person name="Luo Q."/>
            <person name="Hiessl S."/>
            <person name="Poehlein A."/>
            <person name="Daniel R."/>
            <person name="Steinbuchel A."/>
        </authorList>
    </citation>
    <scope>NUCLEOTIDE SEQUENCE [LARGE SCALE GENOMIC DNA]</scope>
    <source>
        <strain evidence="1">SH22a</strain>
    </source>
</reference>
<accession>W5TIA4</accession>
<organism evidence="1 2">
    <name type="scientific">Nocardia nova SH22a</name>
    <dbReference type="NCBI Taxonomy" id="1415166"/>
    <lineage>
        <taxon>Bacteria</taxon>
        <taxon>Bacillati</taxon>
        <taxon>Actinomycetota</taxon>
        <taxon>Actinomycetes</taxon>
        <taxon>Mycobacteriales</taxon>
        <taxon>Nocardiaceae</taxon>
        <taxon>Nocardia</taxon>
    </lineage>
</organism>
<dbReference type="RefSeq" id="WP_025350155.1">
    <property type="nucleotide sequence ID" value="NZ_CP006850.1"/>
</dbReference>
<dbReference type="PROSITE" id="PS51257">
    <property type="entry name" value="PROKAR_LIPOPROTEIN"/>
    <property type="match status" value="1"/>
</dbReference>
<dbReference type="KEGG" id="nno:NONO_c39490"/>
<dbReference type="OrthoDB" id="4567275at2"/>
<proteinExistence type="predicted"/>
<keyword evidence="2" id="KW-1185">Reference proteome</keyword>
<evidence type="ECO:0008006" key="3">
    <source>
        <dbReference type="Google" id="ProtNLM"/>
    </source>
</evidence>
<dbReference type="EMBL" id="CP006850">
    <property type="protein sequence ID" value="AHH18733.1"/>
    <property type="molecule type" value="Genomic_DNA"/>
</dbReference>
<dbReference type="AlphaFoldDB" id="W5TIA4"/>
<dbReference type="eggNOG" id="ENOG5031SY3">
    <property type="taxonomic scope" value="Bacteria"/>
</dbReference>
<dbReference type="Proteomes" id="UP000019150">
    <property type="component" value="Chromosome"/>
</dbReference>
<evidence type="ECO:0000313" key="2">
    <source>
        <dbReference type="Proteomes" id="UP000019150"/>
    </source>
</evidence>
<sequence>MHSSTTRTRAALLGIAAAALITGLLTGCSDVQQALNKGGDTPCSDYVKQDANGKRMTITKFLKQQAGNDNEPAGTAVDLNMGAADFLCGNQRNADTLLKNASLPGMFVSQ</sequence>
<protein>
    <recommendedName>
        <fullName evidence="3">Lipoprotein</fullName>
    </recommendedName>
</protein>
<name>W5TIA4_9NOCA</name>
<gene>
    <name evidence="1" type="ORF">NONO_c39490</name>
</gene>
<dbReference type="PATRIC" id="fig|1415166.3.peg.4051"/>
<evidence type="ECO:0000313" key="1">
    <source>
        <dbReference type="EMBL" id="AHH18733.1"/>
    </source>
</evidence>